<gene>
    <name evidence="3" type="primary">LOC106006672</name>
</gene>
<name>A0A8U0SE85_MUSPF</name>
<evidence type="ECO:0000313" key="2">
    <source>
        <dbReference type="Proteomes" id="UP000000715"/>
    </source>
</evidence>
<dbReference type="RefSeq" id="XP_044941022.1">
    <property type="nucleotide sequence ID" value="XM_045085087.1"/>
</dbReference>
<evidence type="ECO:0000256" key="1">
    <source>
        <dbReference type="SAM" id="MobiDB-lite"/>
    </source>
</evidence>
<dbReference type="Proteomes" id="UP000000715">
    <property type="component" value="Unplaced"/>
</dbReference>
<reference evidence="3" key="1">
    <citation type="submission" date="2025-08" db="UniProtKB">
        <authorList>
            <consortium name="RefSeq"/>
        </authorList>
    </citation>
    <scope>IDENTIFICATION</scope>
    <source>
        <tissue evidence="3">Brain</tissue>
    </source>
</reference>
<accession>A0A8U0SE85</accession>
<sequence length="200" mass="21738">MRSKEGRERGLLTFRCDPEALYGRPGANPVSNLPGVCRAAAAAVGGSSRLSDIREMSVPVLSHFGVAQEICRLFSTSTHDRSTRNACPGPGRQRLSHLVPDSGPARRQDSPVDTCCKHRARTHNPEIKTQMLHRLSQPDAPKANSDLDCIQSITVATSGERTVCDQNVFAALLFILQAGFRRREPRTPVLTPPSTVSAVD</sequence>
<evidence type="ECO:0000313" key="3">
    <source>
        <dbReference type="RefSeq" id="XP_044941022.1"/>
    </source>
</evidence>
<dbReference type="AlphaFoldDB" id="A0A8U0SE85"/>
<organism evidence="2 3">
    <name type="scientific">Mustela putorius furo</name>
    <name type="common">European domestic ferret</name>
    <name type="synonym">Mustela furo</name>
    <dbReference type="NCBI Taxonomy" id="9669"/>
    <lineage>
        <taxon>Eukaryota</taxon>
        <taxon>Metazoa</taxon>
        <taxon>Chordata</taxon>
        <taxon>Craniata</taxon>
        <taxon>Vertebrata</taxon>
        <taxon>Euteleostomi</taxon>
        <taxon>Mammalia</taxon>
        <taxon>Eutheria</taxon>
        <taxon>Laurasiatheria</taxon>
        <taxon>Carnivora</taxon>
        <taxon>Caniformia</taxon>
        <taxon>Musteloidea</taxon>
        <taxon>Mustelidae</taxon>
        <taxon>Mustelinae</taxon>
        <taxon>Mustela</taxon>
    </lineage>
</organism>
<proteinExistence type="predicted"/>
<protein>
    <submittedName>
        <fullName evidence="3">Uncharacterized protein LOC106006672 isoform X2</fullName>
    </submittedName>
</protein>
<dbReference type="GeneID" id="106006672"/>
<feature type="region of interest" description="Disordered" evidence="1">
    <location>
        <begin position="79"/>
        <end position="112"/>
    </location>
</feature>
<keyword evidence="2" id="KW-1185">Reference proteome</keyword>